<proteinExistence type="predicted"/>
<evidence type="ECO:0000256" key="2">
    <source>
        <dbReference type="ARBA" id="ARBA00022618"/>
    </source>
</evidence>
<dbReference type="AlphaFoldDB" id="A0AAV9AZQ4"/>
<keyword evidence="10" id="KW-1185">Reference proteome</keyword>
<reference evidence="9" key="2">
    <citation type="submission" date="2023-06" db="EMBL/GenBank/DDBJ databases">
        <authorList>
            <person name="Ma L."/>
            <person name="Liu K.-W."/>
            <person name="Li Z."/>
            <person name="Hsiao Y.-Y."/>
            <person name="Qi Y."/>
            <person name="Fu T."/>
            <person name="Tang G."/>
            <person name="Zhang D."/>
            <person name="Sun W.-H."/>
            <person name="Liu D.-K."/>
            <person name="Li Y."/>
            <person name="Chen G.-Z."/>
            <person name="Liu X.-D."/>
            <person name="Liao X.-Y."/>
            <person name="Jiang Y.-T."/>
            <person name="Yu X."/>
            <person name="Hao Y."/>
            <person name="Huang J."/>
            <person name="Zhao X.-W."/>
            <person name="Ke S."/>
            <person name="Chen Y.-Y."/>
            <person name="Wu W.-L."/>
            <person name="Hsu J.-L."/>
            <person name="Lin Y.-F."/>
            <person name="Huang M.-D."/>
            <person name="Li C.-Y."/>
            <person name="Huang L."/>
            <person name="Wang Z.-W."/>
            <person name="Zhao X."/>
            <person name="Zhong W.-Y."/>
            <person name="Peng D.-H."/>
            <person name="Ahmad S."/>
            <person name="Lan S."/>
            <person name="Zhang J.-S."/>
            <person name="Tsai W.-C."/>
            <person name="Van De Peer Y."/>
            <person name="Liu Z.-J."/>
        </authorList>
    </citation>
    <scope>NUCLEOTIDE SEQUENCE</scope>
    <source>
        <strain evidence="9">SCP</strain>
        <tissue evidence="9">Leaves</tissue>
    </source>
</reference>
<keyword evidence="7" id="KW-0131">Cell cycle</keyword>
<dbReference type="CDD" id="cd20404">
    <property type="entry name" value="Tudor_Agenet_AtEML-like"/>
    <property type="match status" value="1"/>
</dbReference>
<dbReference type="GO" id="GO:0035825">
    <property type="term" value="P:homologous recombination"/>
    <property type="evidence" value="ECO:0007669"/>
    <property type="project" value="UniProtKB-ARBA"/>
</dbReference>
<feature type="compositionally biased region" description="Basic and acidic residues" evidence="8">
    <location>
        <begin position="277"/>
        <end position="287"/>
    </location>
</feature>
<evidence type="ECO:0000256" key="1">
    <source>
        <dbReference type="ARBA" id="ARBA00004123"/>
    </source>
</evidence>
<dbReference type="SUPFAM" id="SSF48371">
    <property type="entry name" value="ARM repeat"/>
    <property type="match status" value="1"/>
</dbReference>
<dbReference type="EMBL" id="JAUJYN010000006">
    <property type="protein sequence ID" value="KAK1269696.1"/>
    <property type="molecule type" value="Genomic_DNA"/>
</dbReference>
<feature type="region of interest" description="Disordered" evidence="8">
    <location>
        <begin position="655"/>
        <end position="902"/>
    </location>
</feature>
<feature type="compositionally biased region" description="Low complexity" evidence="8">
    <location>
        <begin position="732"/>
        <end position="755"/>
    </location>
</feature>
<dbReference type="InterPro" id="IPR011989">
    <property type="entry name" value="ARM-like"/>
</dbReference>
<dbReference type="Pfam" id="PF20168">
    <property type="entry name" value="PDS5"/>
    <property type="match status" value="1"/>
</dbReference>
<dbReference type="GO" id="GO:0005634">
    <property type="term" value="C:nucleus"/>
    <property type="evidence" value="ECO:0007669"/>
    <property type="project" value="UniProtKB-SubCell"/>
</dbReference>
<evidence type="ECO:0000256" key="8">
    <source>
        <dbReference type="SAM" id="MobiDB-lite"/>
    </source>
</evidence>
<feature type="compositionally biased region" description="Basic residues" evidence="8">
    <location>
        <begin position="720"/>
        <end position="731"/>
    </location>
</feature>
<reference evidence="9" key="1">
    <citation type="journal article" date="2023" name="Nat. Commun.">
        <title>Diploid and tetraploid genomes of Acorus and the evolution of monocots.</title>
        <authorList>
            <person name="Ma L."/>
            <person name="Liu K.W."/>
            <person name="Li Z."/>
            <person name="Hsiao Y.Y."/>
            <person name="Qi Y."/>
            <person name="Fu T."/>
            <person name="Tang G.D."/>
            <person name="Zhang D."/>
            <person name="Sun W.H."/>
            <person name="Liu D.K."/>
            <person name="Li Y."/>
            <person name="Chen G.Z."/>
            <person name="Liu X.D."/>
            <person name="Liao X.Y."/>
            <person name="Jiang Y.T."/>
            <person name="Yu X."/>
            <person name="Hao Y."/>
            <person name="Huang J."/>
            <person name="Zhao X.W."/>
            <person name="Ke S."/>
            <person name="Chen Y.Y."/>
            <person name="Wu W.L."/>
            <person name="Hsu J.L."/>
            <person name="Lin Y.F."/>
            <person name="Huang M.D."/>
            <person name="Li C.Y."/>
            <person name="Huang L."/>
            <person name="Wang Z.W."/>
            <person name="Zhao X."/>
            <person name="Zhong W.Y."/>
            <person name="Peng D.H."/>
            <person name="Ahmad S."/>
            <person name="Lan S."/>
            <person name="Zhang J.S."/>
            <person name="Tsai W.C."/>
            <person name="Van de Peer Y."/>
            <person name="Liu Z.J."/>
        </authorList>
    </citation>
    <scope>NUCLEOTIDE SEQUENCE</scope>
    <source>
        <strain evidence="9">SCP</strain>
    </source>
</reference>
<feature type="compositionally biased region" description="Basic and acidic residues" evidence="8">
    <location>
        <begin position="374"/>
        <end position="383"/>
    </location>
</feature>
<keyword evidence="6" id="KW-0539">Nucleus</keyword>
<dbReference type="PANTHER" id="PTHR12663">
    <property type="entry name" value="ANDROGEN INDUCED INHIBITOR OF PROLIFERATION AS3 / PDS5-RELATED"/>
    <property type="match status" value="1"/>
</dbReference>
<organism evidence="9 10">
    <name type="scientific">Acorus gramineus</name>
    <name type="common">Dwarf sweet flag</name>
    <dbReference type="NCBI Taxonomy" id="55184"/>
    <lineage>
        <taxon>Eukaryota</taxon>
        <taxon>Viridiplantae</taxon>
        <taxon>Streptophyta</taxon>
        <taxon>Embryophyta</taxon>
        <taxon>Tracheophyta</taxon>
        <taxon>Spermatophyta</taxon>
        <taxon>Magnoliopsida</taxon>
        <taxon>Liliopsida</taxon>
        <taxon>Acoraceae</taxon>
        <taxon>Acorus</taxon>
    </lineage>
</organism>
<evidence type="ECO:0000256" key="7">
    <source>
        <dbReference type="ARBA" id="ARBA00023306"/>
    </source>
</evidence>
<dbReference type="Gene3D" id="2.30.30.140">
    <property type="match status" value="1"/>
</dbReference>
<keyword evidence="3" id="KW-0227">DNA damage</keyword>
<gene>
    <name evidence="9" type="ORF">QJS04_geneDACA013706</name>
</gene>
<keyword evidence="5" id="KW-0234">DNA repair</keyword>
<evidence type="ECO:0000313" key="9">
    <source>
        <dbReference type="EMBL" id="KAK1269696.1"/>
    </source>
</evidence>
<dbReference type="GO" id="GO:0006281">
    <property type="term" value="P:DNA repair"/>
    <property type="evidence" value="ECO:0007669"/>
    <property type="project" value="UniProtKB-KW"/>
</dbReference>
<dbReference type="InterPro" id="IPR016024">
    <property type="entry name" value="ARM-type_fold"/>
</dbReference>
<name>A0AAV9AZQ4_ACOGR</name>
<dbReference type="GO" id="GO:0007064">
    <property type="term" value="P:mitotic sister chromatid cohesion"/>
    <property type="evidence" value="ECO:0007669"/>
    <property type="project" value="InterPro"/>
</dbReference>
<comment type="caution">
    <text evidence="9">The sequence shown here is derived from an EMBL/GenBank/DDBJ whole genome shotgun (WGS) entry which is preliminary data.</text>
</comment>
<evidence type="ECO:0000256" key="6">
    <source>
        <dbReference type="ARBA" id="ARBA00023242"/>
    </source>
</evidence>
<feature type="compositionally biased region" description="Basic residues" evidence="8">
    <location>
        <begin position="413"/>
        <end position="428"/>
    </location>
</feature>
<comment type="subcellular location">
    <subcellularLocation>
        <location evidence="1">Nucleus</location>
    </subcellularLocation>
</comment>
<dbReference type="SUPFAM" id="SSF63748">
    <property type="entry name" value="Tudor/PWWP/MBT"/>
    <property type="match status" value="1"/>
</dbReference>
<dbReference type="Gene3D" id="1.25.10.10">
    <property type="entry name" value="Leucine-rich Repeat Variant"/>
    <property type="match status" value="1"/>
</dbReference>
<evidence type="ECO:0000313" key="10">
    <source>
        <dbReference type="Proteomes" id="UP001179952"/>
    </source>
</evidence>
<dbReference type="GO" id="GO:0051301">
    <property type="term" value="P:cell division"/>
    <property type="evidence" value="ECO:0007669"/>
    <property type="project" value="UniProtKB-KW"/>
</dbReference>
<dbReference type="Proteomes" id="UP001179952">
    <property type="component" value="Unassembled WGS sequence"/>
</dbReference>
<feature type="compositionally biased region" description="Low complexity" evidence="8">
    <location>
        <begin position="846"/>
        <end position="857"/>
    </location>
</feature>
<evidence type="ECO:0000256" key="5">
    <source>
        <dbReference type="ARBA" id="ARBA00023204"/>
    </source>
</evidence>
<feature type="compositionally biased region" description="Basic and acidic residues" evidence="8">
    <location>
        <begin position="756"/>
        <end position="844"/>
    </location>
</feature>
<dbReference type="InterPro" id="IPR039776">
    <property type="entry name" value="Pds5"/>
</dbReference>
<protein>
    <submittedName>
        <fullName evidence="9">Uncharacterized protein</fullName>
    </submittedName>
</protein>
<feature type="region of interest" description="Disordered" evidence="8">
    <location>
        <begin position="268"/>
        <end position="598"/>
    </location>
</feature>
<feature type="compositionally biased region" description="Basic and acidic residues" evidence="8">
    <location>
        <begin position="493"/>
        <end position="507"/>
    </location>
</feature>
<keyword evidence="2" id="KW-0132">Cell division</keyword>
<dbReference type="PANTHER" id="PTHR12663:SF3">
    <property type="entry name" value="SISTER CHROMATID COHESION PROTEIN PDS5 HOMOLOG C"/>
    <property type="match status" value="1"/>
</dbReference>
<feature type="compositionally biased region" description="Low complexity" evidence="8">
    <location>
        <begin position="460"/>
        <end position="469"/>
    </location>
</feature>
<dbReference type="GO" id="GO:0000785">
    <property type="term" value="C:chromatin"/>
    <property type="evidence" value="ECO:0007669"/>
    <property type="project" value="TreeGrafter"/>
</dbReference>
<evidence type="ECO:0000256" key="4">
    <source>
        <dbReference type="ARBA" id="ARBA00022776"/>
    </source>
</evidence>
<feature type="compositionally biased region" description="Basic and acidic residues" evidence="8">
    <location>
        <begin position="564"/>
        <end position="575"/>
    </location>
</feature>
<evidence type="ECO:0000256" key="3">
    <source>
        <dbReference type="ARBA" id="ARBA00022763"/>
    </source>
</evidence>
<keyword evidence="4" id="KW-0498">Mitosis</keyword>
<feature type="compositionally biased region" description="Basic and acidic residues" evidence="8">
    <location>
        <begin position="336"/>
        <end position="358"/>
    </location>
</feature>
<sequence length="902" mass="97804">MAYAEKSPEEQTLEEQLLEVGGRLASPLSTTEEILALLDHTEGILSKIQQSPSESTTKALDPALKALVAKELLRHSNTDVKVSVASCISEITRITAPDAPYEDDLMKEIFQMIVEAFENLSDTSGRSYAKRVSILETVAKVRSCVVMLDLECDGLILDMFHHFFNTIRDNHPDSVLSSMETIMSLVLEESEEISPELLSSLLNSVKKENKDVLPIACKLGEKVINSCSAKLKPLLIEAIRSAGASFNDYSKIIATVCDEACSPVPDNMNSSGENLADESKLSDRTVSDELPQGAAKPESGSLEEVGVTDKSPKSVMSNGTAQVDEGSSKYQNSPNDSDHSRTESERESMENLDKKGDDGNAVGGSASDGPSVKESIERLDNVDKAGLQQSSELHGENDRDALQSPQEPDIVHLRRSKPQLKRSAKKGREKPTEQKEKSLKIASEDEVVPSSIKKEIRGTSKSSVKSSKLTAKKGRNDQDAAIGETTPSTNIIAKKDNDGTSESEGKMLKRSGKNVHSSTESQEESAVKDKSKSHKRKSLSQDDEAEHVSLKKMVSSRKSATKALSEEQSHLDGSKSKKKRVKGTEKTSGASGKDKGLGKDIVGSRIRVWWPDDAMFYNGVIESFDPITKKHKVHYDDDDEEILLLKNERWEFIDGDTATDVVQSADPQTPDVPPEMMKKRKASTESGSVSKKGKTSAPRSETTLGEKVEEDALDNDSNRKGRSGSKPRGRPKGTVSKVSASSPKSVSKSVEGSSEPENKSKEIQSSGKMKDKSLKIETKSNDDTLKGVGKSKDETPKTGKSKDGTRKSGSKMKYDSDSKSKEDPPKPSRKMQEDASKSGRKSKDISSSVEPVSKVSSNGASGKGTPAPSKGKDDGDSAKAGSSKAMVRESEEKSGKKRRRKS</sequence>
<accession>A0AAV9AZQ4</accession>
<feature type="compositionally biased region" description="Basic and acidic residues" evidence="8">
    <location>
        <begin position="429"/>
        <end position="443"/>
    </location>
</feature>